<evidence type="ECO:0000313" key="2">
    <source>
        <dbReference type="EMBL" id="VYS79729.1"/>
    </source>
</evidence>
<protein>
    <submittedName>
        <fullName evidence="2">Uncharacterized protein</fullName>
    </submittedName>
</protein>
<name>A0A6N2RHJ9_ANAHA</name>
<evidence type="ECO:0000256" key="1">
    <source>
        <dbReference type="SAM" id="Phobius"/>
    </source>
</evidence>
<keyword evidence="1" id="KW-0812">Transmembrane</keyword>
<feature type="transmembrane region" description="Helical" evidence="1">
    <location>
        <begin position="56"/>
        <end position="78"/>
    </location>
</feature>
<reference evidence="2" key="1">
    <citation type="submission" date="2019-11" db="EMBL/GenBank/DDBJ databases">
        <authorList>
            <person name="Feng L."/>
        </authorList>
    </citation>
    <scope>NUCLEOTIDE SEQUENCE</scope>
    <source>
        <strain evidence="2">AhadrusLFYP4</strain>
    </source>
</reference>
<keyword evidence="1" id="KW-1133">Transmembrane helix</keyword>
<dbReference type="AlphaFoldDB" id="A0A6N2RHJ9"/>
<proteinExistence type="predicted"/>
<organism evidence="2">
    <name type="scientific">Anaerostipes hadrus</name>
    <dbReference type="NCBI Taxonomy" id="649756"/>
    <lineage>
        <taxon>Bacteria</taxon>
        <taxon>Bacillati</taxon>
        <taxon>Bacillota</taxon>
        <taxon>Clostridia</taxon>
        <taxon>Lachnospirales</taxon>
        <taxon>Lachnospiraceae</taxon>
        <taxon>Anaerostipes</taxon>
    </lineage>
</organism>
<dbReference type="EMBL" id="CACRSX010000008">
    <property type="protein sequence ID" value="VYS79729.1"/>
    <property type="molecule type" value="Genomic_DNA"/>
</dbReference>
<gene>
    <name evidence="2" type="ORF">AHLFYP4_00440</name>
</gene>
<sequence length="130" mass="14935">MFRKNDFEKLCDQLENCNEKCESNPIICARHYVSRYVAGNKDQLLKLKAEASSAEYISFVTLLFSMTSLLIAACSMILDISKNIVIIAYVLFATIGCSVLMLNGMKKWRSVRKYQNYLLVVIDEELKKFD</sequence>
<keyword evidence="1" id="KW-0472">Membrane</keyword>
<feature type="transmembrane region" description="Helical" evidence="1">
    <location>
        <begin position="84"/>
        <end position="103"/>
    </location>
</feature>
<dbReference type="RefSeq" id="WP_156722686.1">
    <property type="nucleotide sequence ID" value="NZ_CACRSX010000008.1"/>
</dbReference>
<accession>A0A6N2RHJ9</accession>